<accession>S3CIA6</accession>
<feature type="transmembrane region" description="Helical" evidence="8">
    <location>
        <begin position="251"/>
        <end position="272"/>
    </location>
</feature>
<dbReference type="PATRIC" id="fig|1203554.3.peg.988"/>
<keyword evidence="4" id="KW-1003">Cell membrane</keyword>
<evidence type="ECO:0000256" key="7">
    <source>
        <dbReference type="ARBA" id="ARBA00023136"/>
    </source>
</evidence>
<dbReference type="PANTHER" id="PTHR42002">
    <property type="entry name" value="ANAEROBIC C4-DICARBOXYLATE TRANSPORTER DCUC-RELATED"/>
    <property type="match status" value="1"/>
</dbReference>
<gene>
    <name evidence="9" type="ORF">HMPREF1476_00964</name>
</gene>
<feature type="transmembrane region" description="Helical" evidence="8">
    <location>
        <begin position="414"/>
        <end position="437"/>
    </location>
</feature>
<name>S3CIA6_9BURK</name>
<keyword evidence="6 8" id="KW-1133">Transmembrane helix</keyword>
<comment type="caution">
    <text evidence="9">The sequence shown here is derived from an EMBL/GenBank/DDBJ whole genome shotgun (WGS) entry which is preliminary data.</text>
</comment>
<evidence type="ECO:0000256" key="8">
    <source>
        <dbReference type="SAM" id="Phobius"/>
    </source>
</evidence>
<dbReference type="HOGENOM" id="CLU_030262_3_2_4"/>
<evidence type="ECO:0000256" key="5">
    <source>
        <dbReference type="ARBA" id="ARBA00022692"/>
    </source>
</evidence>
<dbReference type="GeneID" id="64061215"/>
<evidence type="ECO:0000256" key="2">
    <source>
        <dbReference type="ARBA" id="ARBA00005275"/>
    </source>
</evidence>
<keyword evidence="10" id="KW-1185">Reference proteome</keyword>
<dbReference type="eggNOG" id="COG3069">
    <property type="taxonomic scope" value="Bacteria"/>
</dbReference>
<dbReference type="GO" id="GO:0005886">
    <property type="term" value="C:plasma membrane"/>
    <property type="evidence" value="ECO:0007669"/>
    <property type="project" value="UniProtKB-SubCell"/>
</dbReference>
<feature type="transmembrane region" description="Helical" evidence="8">
    <location>
        <begin position="278"/>
        <end position="298"/>
    </location>
</feature>
<dbReference type="RefSeq" id="WP_016474280.1">
    <property type="nucleotide sequence ID" value="NZ_KE150480.1"/>
</dbReference>
<keyword evidence="3" id="KW-0813">Transport</keyword>
<reference evidence="9 10" key="1">
    <citation type="submission" date="2013-04" db="EMBL/GenBank/DDBJ databases">
        <title>The Genome Sequence of Sutterella wadsworthensis HGA0223.</title>
        <authorList>
            <consortium name="The Broad Institute Genomics Platform"/>
            <person name="Earl A."/>
            <person name="Ward D."/>
            <person name="Feldgarden M."/>
            <person name="Gevers D."/>
            <person name="Schmidt T.M."/>
            <person name="Dover J."/>
            <person name="Dai D."/>
            <person name="Walker B."/>
            <person name="Young S."/>
            <person name="Zeng Q."/>
            <person name="Gargeya S."/>
            <person name="Fitzgerald M."/>
            <person name="Haas B."/>
            <person name="Abouelleil A."/>
            <person name="Allen A.W."/>
            <person name="Alvarado L."/>
            <person name="Arachchi H.M."/>
            <person name="Berlin A.M."/>
            <person name="Chapman S.B."/>
            <person name="Gainer-Dewar J."/>
            <person name="Goldberg J."/>
            <person name="Griggs A."/>
            <person name="Gujja S."/>
            <person name="Hansen M."/>
            <person name="Howarth C."/>
            <person name="Imamovic A."/>
            <person name="Ireland A."/>
            <person name="Larimer J."/>
            <person name="McCowan C."/>
            <person name="Murphy C."/>
            <person name="Pearson M."/>
            <person name="Poon T.W."/>
            <person name="Priest M."/>
            <person name="Roberts A."/>
            <person name="Saif S."/>
            <person name="Shea T."/>
            <person name="Sisk P."/>
            <person name="Sykes S."/>
            <person name="Wortman J."/>
            <person name="Nusbaum C."/>
            <person name="Birren B."/>
        </authorList>
    </citation>
    <scope>NUCLEOTIDE SEQUENCE [LARGE SCALE GENOMIC DNA]</scope>
    <source>
        <strain evidence="9 10">HGA0223</strain>
    </source>
</reference>
<evidence type="ECO:0000256" key="1">
    <source>
        <dbReference type="ARBA" id="ARBA00004651"/>
    </source>
</evidence>
<evidence type="ECO:0000256" key="4">
    <source>
        <dbReference type="ARBA" id="ARBA00022475"/>
    </source>
</evidence>
<comment type="similarity">
    <text evidence="2">Belongs to the DcuC/DcuD transporter (TC 2.A.61) family.</text>
</comment>
<protein>
    <submittedName>
        <fullName evidence="9">Anaerobic C4-dicarboxylate uptake C (DcuC) family transporter</fullName>
    </submittedName>
</protein>
<proteinExistence type="inferred from homology"/>
<comment type="subcellular location">
    <subcellularLocation>
        <location evidence="1">Cell membrane</location>
        <topology evidence="1">Multi-pass membrane protein</topology>
    </subcellularLocation>
</comment>
<evidence type="ECO:0000256" key="6">
    <source>
        <dbReference type="ARBA" id="ARBA00022989"/>
    </source>
</evidence>
<evidence type="ECO:0000313" key="10">
    <source>
        <dbReference type="Proteomes" id="UP000014400"/>
    </source>
</evidence>
<keyword evidence="7 8" id="KW-0472">Membrane</keyword>
<dbReference type="EMBL" id="ATCF01000012">
    <property type="protein sequence ID" value="EPE00235.1"/>
    <property type="molecule type" value="Genomic_DNA"/>
</dbReference>
<feature type="transmembrane region" description="Helical" evidence="8">
    <location>
        <begin position="357"/>
        <end position="377"/>
    </location>
</feature>
<dbReference type="Proteomes" id="UP000014400">
    <property type="component" value="Unassembled WGS sequence"/>
</dbReference>
<evidence type="ECO:0000256" key="3">
    <source>
        <dbReference type="ARBA" id="ARBA00022448"/>
    </source>
</evidence>
<dbReference type="Pfam" id="PF03606">
    <property type="entry name" value="DcuC"/>
    <property type="match status" value="1"/>
</dbReference>
<dbReference type="GO" id="GO:0015556">
    <property type="term" value="F:C4-dicarboxylate transmembrane transporter activity"/>
    <property type="evidence" value="ECO:0007669"/>
    <property type="project" value="InterPro"/>
</dbReference>
<feature type="transmembrane region" description="Helical" evidence="8">
    <location>
        <begin position="444"/>
        <end position="461"/>
    </location>
</feature>
<feature type="transmembrane region" description="Helical" evidence="8">
    <location>
        <begin position="27"/>
        <end position="48"/>
    </location>
</feature>
<dbReference type="AlphaFoldDB" id="S3CIA6"/>
<dbReference type="NCBIfam" id="TIGR00771">
    <property type="entry name" value="DcuC"/>
    <property type="match status" value="1"/>
</dbReference>
<feature type="transmembrane region" description="Helical" evidence="8">
    <location>
        <begin position="191"/>
        <end position="214"/>
    </location>
</feature>
<sequence length="462" mass="48440">MLGILITLLVIAGVAYCVLKNYYPPIILLLAGFVMLICAALNGTMPVADAKSTHFFGFDLAEAFTNLMKGRLPGLGLNIMLIAGFSVYMDRIGASKALVKLCVKPLSAIRSPYVLLAVTYVVGQFMALFINSAVGLGLLLMASIYPLLIALGVSRASAAAVIGSTCCLDLGPSSSNAMRAADLLGTDVVTYFVQSQIPVALCVIATVAVGHFFIQRWFDRKAQHAGEAESAEAPAESTDERLKKAFEGAGPVHYALLPVLPLVLLIVFSPMVYDGIKLSLQTGLIVSIIIAFVVDFITRRSFRESTKNTQAVFEGMGKVFTSTVGLICCAELFALGMNKLGGISTLISMAASMESAGVWVMLLIMLTIMVVATVVTGSGNAAFFAFSPLLPEAAASVGINAAILAVPVQLSAGIARTMCPIAGVIIAVSGIAGLSPFELVRRTAPVMILALIMNVAASAIFL</sequence>
<feature type="transmembrane region" description="Helical" evidence="8">
    <location>
        <begin position="389"/>
        <end position="408"/>
    </location>
</feature>
<dbReference type="InterPro" id="IPR018385">
    <property type="entry name" value="C4_dicarb_anaerob_car-like"/>
</dbReference>
<organism evidence="9 10">
    <name type="scientific">Sutterella wadsworthensis HGA0223</name>
    <dbReference type="NCBI Taxonomy" id="1203554"/>
    <lineage>
        <taxon>Bacteria</taxon>
        <taxon>Pseudomonadati</taxon>
        <taxon>Pseudomonadota</taxon>
        <taxon>Betaproteobacteria</taxon>
        <taxon>Burkholderiales</taxon>
        <taxon>Sutterellaceae</taxon>
        <taxon>Sutterella</taxon>
    </lineage>
</organism>
<dbReference type="STRING" id="1203554.HMPREF1476_00964"/>
<dbReference type="InterPro" id="IPR004669">
    <property type="entry name" value="C4_dicarb_anaerob_car"/>
</dbReference>
<dbReference type="PANTHER" id="PTHR42002:SF2">
    <property type="entry name" value="ANAEROBIC C4-DICARBOXYLATE TRANSPORTER DCUC-RELATED"/>
    <property type="match status" value="1"/>
</dbReference>
<evidence type="ECO:0000313" key="9">
    <source>
        <dbReference type="EMBL" id="EPE00235.1"/>
    </source>
</evidence>
<feature type="transmembrane region" description="Helical" evidence="8">
    <location>
        <begin position="319"/>
        <end position="337"/>
    </location>
</feature>
<feature type="transmembrane region" description="Helical" evidence="8">
    <location>
        <begin position="113"/>
        <end position="140"/>
    </location>
</feature>
<keyword evidence="5 8" id="KW-0812">Transmembrane</keyword>
<dbReference type="NCBIfam" id="NF037994">
    <property type="entry name" value="DcuC_1"/>
    <property type="match status" value="1"/>
</dbReference>
<feature type="transmembrane region" description="Helical" evidence="8">
    <location>
        <begin position="75"/>
        <end position="93"/>
    </location>
</feature>